<dbReference type="EMBL" id="SSTD01000775">
    <property type="protein sequence ID" value="TYK30133.1"/>
    <property type="molecule type" value="Genomic_DNA"/>
</dbReference>
<organism evidence="1 3">
    <name type="scientific">Cucumis melo var. makuwa</name>
    <name type="common">Oriental melon</name>
    <dbReference type="NCBI Taxonomy" id="1194695"/>
    <lineage>
        <taxon>Eukaryota</taxon>
        <taxon>Viridiplantae</taxon>
        <taxon>Streptophyta</taxon>
        <taxon>Embryophyta</taxon>
        <taxon>Tracheophyta</taxon>
        <taxon>Spermatophyta</taxon>
        <taxon>Magnoliopsida</taxon>
        <taxon>eudicotyledons</taxon>
        <taxon>Gunneridae</taxon>
        <taxon>Pentapetalae</taxon>
        <taxon>rosids</taxon>
        <taxon>fabids</taxon>
        <taxon>Cucurbitales</taxon>
        <taxon>Cucurbitaceae</taxon>
        <taxon>Benincaseae</taxon>
        <taxon>Cucumis</taxon>
    </lineage>
</organism>
<dbReference type="Proteomes" id="UP000321947">
    <property type="component" value="Unassembled WGS sequence"/>
</dbReference>
<proteinExistence type="predicted"/>
<evidence type="ECO:0000313" key="3">
    <source>
        <dbReference type="Proteomes" id="UP000321393"/>
    </source>
</evidence>
<evidence type="ECO:0000313" key="1">
    <source>
        <dbReference type="EMBL" id="KAA0057434.1"/>
    </source>
</evidence>
<evidence type="ECO:0000313" key="2">
    <source>
        <dbReference type="EMBL" id="TYK30133.1"/>
    </source>
</evidence>
<reference evidence="3 4" key="1">
    <citation type="submission" date="2019-08" db="EMBL/GenBank/DDBJ databases">
        <title>Draft genome sequences of two oriental melons (Cucumis melo L. var makuwa).</title>
        <authorList>
            <person name="Kwon S.-Y."/>
        </authorList>
    </citation>
    <scope>NUCLEOTIDE SEQUENCE [LARGE SCALE GENOMIC DNA]</scope>
    <source>
        <strain evidence="4">cv. Chang Bougi</strain>
        <strain evidence="3">cv. SW 3</strain>
        <tissue evidence="1">Leaf</tissue>
    </source>
</reference>
<name>A0A5A7UQP5_CUCMM</name>
<comment type="caution">
    <text evidence="1">The sequence shown here is derived from an EMBL/GenBank/DDBJ whole genome shotgun (WGS) entry which is preliminary data.</text>
</comment>
<dbReference type="EMBL" id="SSTE01007195">
    <property type="protein sequence ID" value="KAA0057434.1"/>
    <property type="molecule type" value="Genomic_DNA"/>
</dbReference>
<protein>
    <submittedName>
        <fullName evidence="1">Retrotransposon protein</fullName>
    </submittedName>
</protein>
<dbReference type="AlphaFoldDB" id="A0A5A7UQP5"/>
<gene>
    <name evidence="2" type="ORF">E5676_scaffold216G001170</name>
    <name evidence="1" type="ORF">E6C27_scaffold280G003120</name>
</gene>
<accession>A0A5A7UQP5</accession>
<sequence length="91" mass="10838">MTKREIRYLKEIILGLTKGVERLVEEVKENSASQIREESGTSNVTKQMRRWPWDKGRRTKVTTRKWRMPVSVGENPESWVYRAGHFFEIND</sequence>
<evidence type="ECO:0000313" key="4">
    <source>
        <dbReference type="Proteomes" id="UP000321947"/>
    </source>
</evidence>
<dbReference type="Proteomes" id="UP000321393">
    <property type="component" value="Unassembled WGS sequence"/>
</dbReference>